<feature type="binding site" evidence="9">
    <location>
        <position position="126"/>
    </location>
    <ligand>
        <name>L-aspartate</name>
        <dbReference type="ChEBI" id="CHEBI:29991"/>
    </ligand>
</feature>
<dbReference type="PANTHER" id="PTHR11587:SF2">
    <property type="entry name" value="ARGININOSUCCINATE SYNTHASE"/>
    <property type="match status" value="1"/>
</dbReference>
<dbReference type="AlphaFoldDB" id="A0A9Y2AH43"/>
<evidence type="ECO:0000256" key="3">
    <source>
        <dbReference type="ARBA" id="ARBA00012286"/>
    </source>
</evidence>
<dbReference type="InterPro" id="IPR024074">
    <property type="entry name" value="AS_cat/multimer_dom_body"/>
</dbReference>
<dbReference type="EMBL" id="CP120678">
    <property type="protein sequence ID" value="WIW70032.1"/>
    <property type="molecule type" value="Genomic_DNA"/>
</dbReference>
<organism evidence="12 13">
    <name type="scientific">Selenobaculum gibii</name>
    <dbReference type="NCBI Taxonomy" id="3054208"/>
    <lineage>
        <taxon>Bacteria</taxon>
        <taxon>Bacillati</taxon>
        <taxon>Bacillota</taxon>
        <taxon>Negativicutes</taxon>
        <taxon>Selenomonadales</taxon>
        <taxon>Selenomonadaceae</taxon>
        <taxon>Selenobaculum</taxon>
    </lineage>
</organism>
<dbReference type="InterPro" id="IPR014729">
    <property type="entry name" value="Rossmann-like_a/b/a_fold"/>
</dbReference>
<sequence>MSDIKKVVLAYSGGLDTSVIIPWLKENYNGCEVIAVCADIGQGDELDVVHDKALASGASKVFIVDLTKPFLEEYVWQTLKAGAVYEGKYLLGTSFARPIIAKALVEIARQEGADAIAHGATGKGNDQVRFELTVKALAPDLQIVAPWRIWDIRSREDALAYAAKHNVPVATSNKTYSMDRNIWHLSHEGSDLEDPWNAPKDNVYLVTKSPEQAPDEPAYVEIEFEKGIPVAVDGEKLGAVELLTKLNEIGAANGVGITDIVENRLVGMKSRGVYENPGGAILYYAHRELEYLTLDRATFHYKETVAIRYGELVYDGMWFSQLREALDAFVNQTQETVTGTVRLKLYKGNIISAGSKSPYSLYSEEFVTFGRDEVYNQADAEGFINLFGLPLKVRALMQQKEGK</sequence>
<dbReference type="PROSITE" id="PS00564">
    <property type="entry name" value="ARGININOSUCCIN_SYN_1"/>
    <property type="match status" value="1"/>
</dbReference>
<evidence type="ECO:0000256" key="4">
    <source>
        <dbReference type="ARBA" id="ARBA00022571"/>
    </source>
</evidence>
<feature type="binding site" evidence="9">
    <location>
        <position position="119"/>
    </location>
    <ligand>
        <name>ATP</name>
        <dbReference type="ChEBI" id="CHEBI:30616"/>
    </ligand>
</feature>
<comment type="catalytic activity">
    <reaction evidence="9">
        <text>L-citrulline + L-aspartate + ATP = 2-(N(omega)-L-arginino)succinate + AMP + diphosphate + H(+)</text>
        <dbReference type="Rhea" id="RHEA:10932"/>
        <dbReference type="ChEBI" id="CHEBI:15378"/>
        <dbReference type="ChEBI" id="CHEBI:29991"/>
        <dbReference type="ChEBI" id="CHEBI:30616"/>
        <dbReference type="ChEBI" id="CHEBI:33019"/>
        <dbReference type="ChEBI" id="CHEBI:57472"/>
        <dbReference type="ChEBI" id="CHEBI:57743"/>
        <dbReference type="ChEBI" id="CHEBI:456215"/>
        <dbReference type="EC" id="6.3.4.5"/>
    </reaction>
</comment>
<evidence type="ECO:0000256" key="7">
    <source>
        <dbReference type="ARBA" id="ARBA00022741"/>
    </source>
</evidence>
<keyword evidence="8 9" id="KW-0067">ATP-binding</keyword>
<dbReference type="Gene3D" id="1.20.5.470">
    <property type="entry name" value="Single helix bin"/>
    <property type="match status" value="1"/>
</dbReference>
<dbReference type="GO" id="GO:0004055">
    <property type="term" value="F:argininosuccinate synthase activity"/>
    <property type="evidence" value="ECO:0007669"/>
    <property type="project" value="UniProtKB-UniRule"/>
</dbReference>
<gene>
    <name evidence="9" type="primary">argG</name>
    <name evidence="12" type="ORF">P3F81_08990</name>
</gene>
<dbReference type="InterPro" id="IPR023434">
    <property type="entry name" value="Arginosuc_synth_type_1_subfam"/>
</dbReference>
<dbReference type="PROSITE" id="PS00565">
    <property type="entry name" value="ARGININOSUCCIN_SYN_2"/>
    <property type="match status" value="1"/>
</dbReference>
<dbReference type="InterPro" id="IPR048267">
    <property type="entry name" value="Arginosuc_syn_N"/>
</dbReference>
<dbReference type="FunFam" id="3.40.50.620:FF:000019">
    <property type="entry name" value="Argininosuccinate synthase"/>
    <property type="match status" value="1"/>
</dbReference>
<dbReference type="EC" id="6.3.4.5" evidence="3 9"/>
<feature type="binding site" evidence="9">
    <location>
        <position position="125"/>
    </location>
    <ligand>
        <name>L-aspartate</name>
        <dbReference type="ChEBI" id="CHEBI:29991"/>
    </ligand>
</feature>
<dbReference type="PANTHER" id="PTHR11587">
    <property type="entry name" value="ARGININOSUCCINATE SYNTHASE"/>
    <property type="match status" value="1"/>
</dbReference>
<feature type="binding site" evidence="9">
    <location>
        <begin position="10"/>
        <end position="18"/>
    </location>
    <ligand>
        <name>ATP</name>
        <dbReference type="ChEBI" id="CHEBI:30616"/>
    </ligand>
</feature>
<dbReference type="NCBIfam" id="NF001770">
    <property type="entry name" value="PRK00509.1"/>
    <property type="match status" value="1"/>
</dbReference>
<feature type="domain" description="Arginosuccinate synthase C-terminal" evidence="11">
    <location>
        <begin position="176"/>
        <end position="393"/>
    </location>
</feature>
<reference evidence="12" key="1">
    <citation type="submission" date="2023-03" db="EMBL/GenBank/DDBJ databases">
        <title>Selenobaculum gbiensis gen. nov. sp. nov., a new bacterium isolated from the gut microbiota of IBD patient.</title>
        <authorList>
            <person name="Yeo S."/>
            <person name="Park H."/>
            <person name="Huh C.S."/>
        </authorList>
    </citation>
    <scope>NUCLEOTIDE SEQUENCE</scope>
    <source>
        <strain evidence="12">ICN-92133</strain>
    </source>
</reference>
<dbReference type="KEGG" id="sgbi:P3F81_08990"/>
<dbReference type="HAMAP" id="MF_00005">
    <property type="entry name" value="Arg_succ_synth_type1"/>
    <property type="match status" value="1"/>
</dbReference>
<feature type="binding site" evidence="9">
    <location>
        <position position="125"/>
    </location>
    <ligand>
        <name>L-citrulline</name>
        <dbReference type="ChEBI" id="CHEBI:57743"/>
    </ligand>
</feature>
<dbReference type="GO" id="GO:0005737">
    <property type="term" value="C:cytoplasm"/>
    <property type="evidence" value="ECO:0007669"/>
    <property type="project" value="UniProtKB-SubCell"/>
</dbReference>
<accession>A0A9Y2AH43</accession>
<evidence type="ECO:0000256" key="1">
    <source>
        <dbReference type="ARBA" id="ARBA00004967"/>
    </source>
</evidence>
<proteinExistence type="inferred from homology"/>
<dbReference type="SUPFAM" id="SSF52402">
    <property type="entry name" value="Adenine nucleotide alpha hydrolases-like"/>
    <property type="match status" value="1"/>
</dbReference>
<dbReference type="Pfam" id="PF00764">
    <property type="entry name" value="Arginosuc_synth"/>
    <property type="match status" value="1"/>
</dbReference>
<dbReference type="GO" id="GO:0005524">
    <property type="term" value="F:ATP binding"/>
    <property type="evidence" value="ECO:0007669"/>
    <property type="project" value="UniProtKB-UniRule"/>
</dbReference>
<keyword evidence="5 9" id="KW-0436">Ligase</keyword>
<feature type="binding site" evidence="9">
    <location>
        <position position="129"/>
    </location>
    <ligand>
        <name>L-citrulline</name>
        <dbReference type="ChEBI" id="CHEBI:57743"/>
    </ligand>
</feature>
<dbReference type="GO" id="GO:0006526">
    <property type="term" value="P:L-arginine biosynthetic process"/>
    <property type="evidence" value="ECO:0007669"/>
    <property type="project" value="UniProtKB-UniRule"/>
</dbReference>
<feature type="binding site" evidence="9">
    <location>
        <position position="38"/>
    </location>
    <ligand>
        <name>ATP</name>
        <dbReference type="ChEBI" id="CHEBI:30616"/>
    </ligand>
</feature>
<dbReference type="InterPro" id="IPR048268">
    <property type="entry name" value="Arginosuc_syn_C"/>
</dbReference>
<evidence type="ECO:0000259" key="10">
    <source>
        <dbReference type="Pfam" id="PF00764"/>
    </source>
</evidence>
<evidence type="ECO:0000256" key="8">
    <source>
        <dbReference type="ARBA" id="ARBA00022840"/>
    </source>
</evidence>
<evidence type="ECO:0000313" key="12">
    <source>
        <dbReference type="EMBL" id="WIW70032.1"/>
    </source>
</evidence>
<dbReference type="GO" id="GO:0000053">
    <property type="term" value="P:argininosuccinate metabolic process"/>
    <property type="evidence" value="ECO:0007669"/>
    <property type="project" value="TreeGrafter"/>
</dbReference>
<keyword evidence="9" id="KW-0963">Cytoplasm</keyword>
<keyword evidence="4 9" id="KW-0055">Arginine biosynthesis</keyword>
<feature type="binding site" evidence="9">
    <location>
        <position position="121"/>
    </location>
    <ligand>
        <name>L-aspartate</name>
        <dbReference type="ChEBI" id="CHEBI:29991"/>
    </ligand>
</feature>
<dbReference type="Pfam" id="PF20979">
    <property type="entry name" value="Arginosuc_syn_C"/>
    <property type="match status" value="1"/>
</dbReference>
<evidence type="ECO:0000259" key="11">
    <source>
        <dbReference type="Pfam" id="PF20979"/>
    </source>
</evidence>
<dbReference type="Proteomes" id="UP001243623">
    <property type="component" value="Chromosome"/>
</dbReference>
<feature type="binding site" evidence="9">
    <location>
        <position position="186"/>
    </location>
    <ligand>
        <name>L-citrulline</name>
        <dbReference type="ChEBI" id="CHEBI:57743"/>
    </ligand>
</feature>
<comment type="subcellular location">
    <subcellularLocation>
        <location evidence="9">Cytoplasm</location>
    </subcellularLocation>
</comment>
<comment type="subunit">
    <text evidence="2 9">Homotetramer.</text>
</comment>
<dbReference type="NCBIfam" id="TIGR00032">
    <property type="entry name" value="argG"/>
    <property type="match status" value="1"/>
</dbReference>
<keyword evidence="13" id="KW-1185">Reference proteome</keyword>
<feature type="binding site" evidence="9">
    <location>
        <position position="177"/>
    </location>
    <ligand>
        <name>L-citrulline</name>
        <dbReference type="ChEBI" id="CHEBI:57743"/>
    </ligand>
</feature>
<evidence type="ECO:0000256" key="9">
    <source>
        <dbReference type="HAMAP-Rule" id="MF_00005"/>
    </source>
</evidence>
<comment type="similarity">
    <text evidence="9">Belongs to the argininosuccinate synthase family. Type 1 subfamily.</text>
</comment>
<feature type="binding site" evidence="9">
    <location>
        <position position="274"/>
    </location>
    <ligand>
        <name>L-citrulline</name>
        <dbReference type="ChEBI" id="CHEBI:57743"/>
    </ligand>
</feature>
<dbReference type="InterPro" id="IPR018223">
    <property type="entry name" value="Arginosuc_synth_CS"/>
</dbReference>
<dbReference type="RefSeq" id="WP_147670447.1">
    <property type="nucleotide sequence ID" value="NZ_CP120678.1"/>
</dbReference>
<keyword evidence="6 9" id="KW-0028">Amino-acid biosynthesis</keyword>
<dbReference type="CDD" id="cd01999">
    <property type="entry name" value="ASS"/>
    <property type="match status" value="1"/>
</dbReference>
<evidence type="ECO:0000256" key="5">
    <source>
        <dbReference type="ARBA" id="ARBA00022598"/>
    </source>
</evidence>
<feature type="binding site" evidence="9">
    <location>
        <position position="262"/>
    </location>
    <ligand>
        <name>L-citrulline</name>
        <dbReference type="ChEBI" id="CHEBI:57743"/>
    </ligand>
</feature>
<dbReference type="SUPFAM" id="SSF69864">
    <property type="entry name" value="Argininosuccinate synthetase, C-terminal domain"/>
    <property type="match status" value="1"/>
</dbReference>
<dbReference type="Gene3D" id="3.40.50.620">
    <property type="entry name" value="HUPs"/>
    <property type="match status" value="1"/>
</dbReference>
<comment type="pathway">
    <text evidence="1 9">Amino-acid biosynthesis; L-arginine biosynthesis; L-arginine from L-ornithine and carbamoyl phosphate: step 2/3.</text>
</comment>
<dbReference type="FunFam" id="3.90.1260.10:FF:000007">
    <property type="entry name" value="Argininosuccinate synthase"/>
    <property type="match status" value="1"/>
</dbReference>
<feature type="binding site" evidence="9">
    <location>
        <position position="94"/>
    </location>
    <ligand>
        <name>L-citrulline</name>
        <dbReference type="ChEBI" id="CHEBI:57743"/>
    </ligand>
</feature>
<keyword evidence="7 9" id="KW-0547">Nucleotide-binding</keyword>
<dbReference type="InterPro" id="IPR001518">
    <property type="entry name" value="Arginosuc_synth"/>
</dbReference>
<feature type="binding site" evidence="9">
    <location>
        <position position="89"/>
    </location>
    <ligand>
        <name>L-citrulline</name>
        <dbReference type="ChEBI" id="CHEBI:57743"/>
    </ligand>
</feature>
<dbReference type="GO" id="GO:0000050">
    <property type="term" value="P:urea cycle"/>
    <property type="evidence" value="ECO:0007669"/>
    <property type="project" value="TreeGrafter"/>
</dbReference>
<evidence type="ECO:0000256" key="6">
    <source>
        <dbReference type="ARBA" id="ARBA00022605"/>
    </source>
</evidence>
<evidence type="ECO:0000256" key="2">
    <source>
        <dbReference type="ARBA" id="ARBA00011881"/>
    </source>
</evidence>
<dbReference type="Gene3D" id="3.90.1260.10">
    <property type="entry name" value="Argininosuccinate synthetase, chain A, domain 2"/>
    <property type="match status" value="1"/>
</dbReference>
<evidence type="ECO:0000313" key="13">
    <source>
        <dbReference type="Proteomes" id="UP001243623"/>
    </source>
</evidence>
<protein>
    <recommendedName>
        <fullName evidence="3 9">Argininosuccinate synthase</fullName>
        <ecNumber evidence="3 9">6.3.4.5</ecNumber>
    </recommendedName>
    <alternativeName>
        <fullName evidence="9">Citrulline--aspartate ligase</fullName>
    </alternativeName>
</protein>
<feature type="domain" description="Arginosuccinate synthase-like N-terminal" evidence="10">
    <location>
        <begin position="6"/>
        <end position="168"/>
    </location>
</feature>
<name>A0A9Y2AH43_9FIRM</name>